<evidence type="ECO:0000313" key="2">
    <source>
        <dbReference type="Proteomes" id="UP000647860"/>
    </source>
</evidence>
<evidence type="ECO:0008006" key="3">
    <source>
        <dbReference type="Google" id="ProtNLM"/>
    </source>
</evidence>
<dbReference type="Proteomes" id="UP000647860">
    <property type="component" value="Unassembled WGS sequence"/>
</dbReference>
<name>A0ABQ4IHL6_9ACTN</name>
<comment type="caution">
    <text evidence="1">The sequence shown here is derived from an EMBL/GenBank/DDBJ whole genome shotgun (WGS) entry which is preliminary data.</text>
</comment>
<keyword evidence="2" id="KW-1185">Reference proteome</keyword>
<evidence type="ECO:0000313" key="1">
    <source>
        <dbReference type="EMBL" id="GIJ17315.1"/>
    </source>
</evidence>
<proteinExistence type="predicted"/>
<reference evidence="1 2" key="1">
    <citation type="submission" date="2021-01" db="EMBL/GenBank/DDBJ databases">
        <title>Whole genome shotgun sequence of Verrucosispora gifhornensis NBRC 16317.</title>
        <authorList>
            <person name="Komaki H."/>
            <person name="Tamura T."/>
        </authorList>
    </citation>
    <scope>NUCLEOTIDE SEQUENCE [LARGE SCALE GENOMIC DNA]</scope>
    <source>
        <strain evidence="1 2">NBRC 16317</strain>
    </source>
</reference>
<sequence>MTVGQTPCVTAASNRDRVLEALRLSSRPLDDDQLSQRTGVRPRQQVNQICRALQLAGAVRRWEGPDGKIVNELVERTDGVLAEAPRTPHSGPLAPAAVVRTLDDHLPAGHSAEQRHAERVMLDLLGRDLALTLEPAKIAVPSGARVEIDGCDSGRTVLVECWAHQGPPKSAQRHKVLADALKLTWIASTMYPRPRLVLCMSDPAAARPFQPTSRTWAAQALLDLAITVHVVEIPDDIRQKVRAAQERQYR</sequence>
<dbReference type="EMBL" id="BOPA01000027">
    <property type="protein sequence ID" value="GIJ17315.1"/>
    <property type="molecule type" value="Genomic_DNA"/>
</dbReference>
<accession>A0ABQ4IHL6</accession>
<gene>
    <name evidence="1" type="ORF">Vgi01_39990</name>
</gene>
<organism evidence="1 2">
    <name type="scientific">Micromonospora gifhornensis</name>
    <dbReference type="NCBI Taxonomy" id="84594"/>
    <lineage>
        <taxon>Bacteria</taxon>
        <taxon>Bacillati</taxon>
        <taxon>Actinomycetota</taxon>
        <taxon>Actinomycetes</taxon>
        <taxon>Micromonosporales</taxon>
        <taxon>Micromonosporaceae</taxon>
        <taxon>Micromonospora</taxon>
    </lineage>
</organism>
<protein>
    <recommendedName>
        <fullName evidence="3">MarR family transcriptional regulator</fullName>
    </recommendedName>
</protein>